<dbReference type="EMBL" id="VEPZ02001027">
    <property type="protein sequence ID" value="KAE8700929.1"/>
    <property type="molecule type" value="Genomic_DNA"/>
</dbReference>
<dbReference type="Proteomes" id="UP000436088">
    <property type="component" value="Unassembled WGS sequence"/>
</dbReference>
<protein>
    <submittedName>
        <fullName evidence="1">Uncharacterized protein</fullName>
    </submittedName>
</protein>
<reference evidence="1" key="1">
    <citation type="submission" date="2019-09" db="EMBL/GenBank/DDBJ databases">
        <title>Draft genome information of white flower Hibiscus syriacus.</title>
        <authorList>
            <person name="Kim Y.-M."/>
        </authorList>
    </citation>
    <scope>NUCLEOTIDE SEQUENCE [LARGE SCALE GENOMIC DNA]</scope>
    <source>
        <strain evidence="1">YM2019G1</strain>
    </source>
</reference>
<gene>
    <name evidence="1" type="ORF">F3Y22_tig00110551pilonHSYRG00240</name>
</gene>
<dbReference type="AlphaFoldDB" id="A0A6A3ADJ9"/>
<sequence length="86" mass="9312">MKIVSPPYSSLSFITMSLQGRKQLATGFILSSRFHGKGKLVLGDEPRASFVCIKGRCWCLETIVIVLDDDDAAPGFWCGDSPSMAG</sequence>
<comment type="caution">
    <text evidence="1">The sequence shown here is derived from an EMBL/GenBank/DDBJ whole genome shotgun (WGS) entry which is preliminary data.</text>
</comment>
<name>A0A6A3ADJ9_HIBSY</name>
<evidence type="ECO:0000313" key="2">
    <source>
        <dbReference type="Proteomes" id="UP000436088"/>
    </source>
</evidence>
<proteinExistence type="predicted"/>
<evidence type="ECO:0000313" key="1">
    <source>
        <dbReference type="EMBL" id="KAE8700929.1"/>
    </source>
</evidence>
<keyword evidence="2" id="KW-1185">Reference proteome</keyword>
<organism evidence="1 2">
    <name type="scientific">Hibiscus syriacus</name>
    <name type="common">Rose of Sharon</name>
    <dbReference type="NCBI Taxonomy" id="106335"/>
    <lineage>
        <taxon>Eukaryota</taxon>
        <taxon>Viridiplantae</taxon>
        <taxon>Streptophyta</taxon>
        <taxon>Embryophyta</taxon>
        <taxon>Tracheophyta</taxon>
        <taxon>Spermatophyta</taxon>
        <taxon>Magnoliopsida</taxon>
        <taxon>eudicotyledons</taxon>
        <taxon>Gunneridae</taxon>
        <taxon>Pentapetalae</taxon>
        <taxon>rosids</taxon>
        <taxon>malvids</taxon>
        <taxon>Malvales</taxon>
        <taxon>Malvaceae</taxon>
        <taxon>Malvoideae</taxon>
        <taxon>Hibiscus</taxon>
    </lineage>
</organism>
<accession>A0A6A3ADJ9</accession>